<evidence type="ECO:0000313" key="2">
    <source>
        <dbReference type="EMBL" id="CAH1783647.1"/>
    </source>
</evidence>
<comment type="caution">
    <text evidence="2">The sequence shown here is derived from an EMBL/GenBank/DDBJ whole genome shotgun (WGS) entry which is preliminary data.</text>
</comment>
<feature type="non-terminal residue" evidence="2">
    <location>
        <position position="128"/>
    </location>
</feature>
<organism evidence="2 3">
    <name type="scientific">Owenia fusiformis</name>
    <name type="common">Polychaete worm</name>
    <dbReference type="NCBI Taxonomy" id="6347"/>
    <lineage>
        <taxon>Eukaryota</taxon>
        <taxon>Metazoa</taxon>
        <taxon>Spiralia</taxon>
        <taxon>Lophotrochozoa</taxon>
        <taxon>Annelida</taxon>
        <taxon>Polychaeta</taxon>
        <taxon>Sedentaria</taxon>
        <taxon>Canalipalpata</taxon>
        <taxon>Sabellida</taxon>
        <taxon>Oweniida</taxon>
        <taxon>Oweniidae</taxon>
        <taxon>Owenia</taxon>
    </lineage>
</organism>
<evidence type="ECO:0000256" key="1">
    <source>
        <dbReference type="SAM" id="SignalP"/>
    </source>
</evidence>
<dbReference type="AlphaFoldDB" id="A0A8S4NSH1"/>
<keyword evidence="1" id="KW-0732">Signal</keyword>
<dbReference type="Proteomes" id="UP000749559">
    <property type="component" value="Unassembled WGS sequence"/>
</dbReference>
<dbReference type="SUPFAM" id="SSF53300">
    <property type="entry name" value="vWA-like"/>
    <property type="match status" value="1"/>
</dbReference>
<feature type="chain" id="PRO_5035758571" description="VWFA domain-containing protein" evidence="1">
    <location>
        <begin position="21"/>
        <end position="128"/>
    </location>
</feature>
<accession>A0A8S4NSH1</accession>
<dbReference type="EMBL" id="CAIIXF020000005">
    <property type="protein sequence ID" value="CAH1783647.1"/>
    <property type="molecule type" value="Genomic_DNA"/>
</dbReference>
<name>A0A8S4NSH1_OWEFU</name>
<evidence type="ECO:0008006" key="4">
    <source>
        <dbReference type="Google" id="ProtNLM"/>
    </source>
</evidence>
<protein>
    <recommendedName>
        <fullName evidence="4">VWFA domain-containing protein</fullName>
    </recommendedName>
</protein>
<sequence length="128" mass="14505">LVAQCLILAIYTLKEAWVQGDQPCFNLMLVFDVSCERDAKALNKAVGIAQFIISQLNAEQSGRERTGPALKVGVVAFDKDAKVYFKMEFYDENADIYGQIIKEINPRKNKCKPKTDVALRSLYEDHMQ</sequence>
<feature type="signal peptide" evidence="1">
    <location>
        <begin position="1"/>
        <end position="20"/>
    </location>
</feature>
<keyword evidence="3" id="KW-1185">Reference proteome</keyword>
<gene>
    <name evidence="2" type="ORF">OFUS_LOCUS9968</name>
</gene>
<evidence type="ECO:0000313" key="3">
    <source>
        <dbReference type="Proteomes" id="UP000749559"/>
    </source>
</evidence>
<feature type="non-terminal residue" evidence="2">
    <location>
        <position position="1"/>
    </location>
</feature>
<dbReference type="InterPro" id="IPR036465">
    <property type="entry name" value="vWFA_dom_sf"/>
</dbReference>
<dbReference type="Gene3D" id="3.40.50.410">
    <property type="entry name" value="von Willebrand factor, type A domain"/>
    <property type="match status" value="1"/>
</dbReference>
<proteinExistence type="predicted"/>
<reference evidence="2" key="1">
    <citation type="submission" date="2022-03" db="EMBL/GenBank/DDBJ databases">
        <authorList>
            <person name="Martin C."/>
        </authorList>
    </citation>
    <scope>NUCLEOTIDE SEQUENCE</scope>
</reference>